<dbReference type="FunFam" id="3.30.470.20:FF:000006">
    <property type="entry name" value="Phosphoribosylaminoimidazole-succinocarboxamide synthase"/>
    <property type="match status" value="1"/>
</dbReference>
<dbReference type="InterPro" id="IPR028923">
    <property type="entry name" value="SAICAR_synt/ADE2_N"/>
</dbReference>
<evidence type="ECO:0000256" key="8">
    <source>
        <dbReference type="ARBA" id="ARBA00022840"/>
    </source>
</evidence>
<dbReference type="GO" id="GO:0004639">
    <property type="term" value="F:phosphoribosylaminoimidazolesuccinocarboxamide synthase activity"/>
    <property type="evidence" value="ECO:0007669"/>
    <property type="project" value="UniProtKB-UniRule"/>
</dbReference>
<dbReference type="Gene3D" id="3.30.470.20">
    <property type="entry name" value="ATP-grasp fold, B domain"/>
    <property type="match status" value="1"/>
</dbReference>
<dbReference type="HAMAP" id="MF_00137">
    <property type="entry name" value="SAICAR_synth"/>
    <property type="match status" value="1"/>
</dbReference>
<dbReference type="PROSITE" id="PS01058">
    <property type="entry name" value="SAICAR_SYNTHETASE_2"/>
    <property type="match status" value="1"/>
</dbReference>
<dbReference type="SUPFAM" id="SSF56104">
    <property type="entry name" value="SAICAR synthase-like"/>
    <property type="match status" value="1"/>
</dbReference>
<proteinExistence type="inferred from homology"/>
<name>A0A2J0LGR0_9BACT</name>
<evidence type="ECO:0000256" key="2">
    <source>
        <dbReference type="ARBA" id="ARBA00010190"/>
    </source>
</evidence>
<dbReference type="EC" id="6.3.2.6" evidence="3 11"/>
<dbReference type="Proteomes" id="UP000231267">
    <property type="component" value="Unassembled WGS sequence"/>
</dbReference>
<dbReference type="GO" id="GO:0005524">
    <property type="term" value="F:ATP binding"/>
    <property type="evidence" value="ECO:0007669"/>
    <property type="project" value="UniProtKB-KW"/>
</dbReference>
<comment type="catalytic activity">
    <reaction evidence="10 11">
        <text>5-amino-1-(5-phospho-D-ribosyl)imidazole-4-carboxylate + L-aspartate + ATP = (2S)-2-[5-amino-1-(5-phospho-beta-D-ribosyl)imidazole-4-carboxamido]succinate + ADP + phosphate + 2 H(+)</text>
        <dbReference type="Rhea" id="RHEA:22628"/>
        <dbReference type="ChEBI" id="CHEBI:15378"/>
        <dbReference type="ChEBI" id="CHEBI:29991"/>
        <dbReference type="ChEBI" id="CHEBI:30616"/>
        <dbReference type="ChEBI" id="CHEBI:43474"/>
        <dbReference type="ChEBI" id="CHEBI:58443"/>
        <dbReference type="ChEBI" id="CHEBI:77657"/>
        <dbReference type="ChEBI" id="CHEBI:456216"/>
        <dbReference type="EC" id="6.3.2.6"/>
    </reaction>
</comment>
<evidence type="ECO:0000313" key="14">
    <source>
        <dbReference type="Proteomes" id="UP000231267"/>
    </source>
</evidence>
<dbReference type="FunFam" id="3.30.200.20:FF:000086">
    <property type="entry name" value="Phosphoribosylaminoimidazole-succinocarboxamide synthase"/>
    <property type="match status" value="1"/>
</dbReference>
<dbReference type="UniPathway" id="UPA00074">
    <property type="reaction ID" value="UER00131"/>
</dbReference>
<gene>
    <name evidence="11" type="primary">purC</name>
    <name evidence="13" type="ORF">COW11_00160</name>
</gene>
<dbReference type="PANTHER" id="PTHR43599:SF3">
    <property type="entry name" value="SI:DKEY-6E2.2"/>
    <property type="match status" value="1"/>
</dbReference>
<dbReference type="InterPro" id="IPR001636">
    <property type="entry name" value="SAICAR_synth"/>
</dbReference>
<dbReference type="GO" id="GO:0009236">
    <property type="term" value="P:cobalamin biosynthetic process"/>
    <property type="evidence" value="ECO:0007669"/>
    <property type="project" value="InterPro"/>
</dbReference>
<evidence type="ECO:0000256" key="10">
    <source>
        <dbReference type="ARBA" id="ARBA00048475"/>
    </source>
</evidence>
<evidence type="ECO:0000256" key="3">
    <source>
        <dbReference type="ARBA" id="ARBA00012217"/>
    </source>
</evidence>
<evidence type="ECO:0000256" key="7">
    <source>
        <dbReference type="ARBA" id="ARBA00022755"/>
    </source>
</evidence>
<evidence type="ECO:0000256" key="1">
    <source>
        <dbReference type="ARBA" id="ARBA00004672"/>
    </source>
</evidence>
<evidence type="ECO:0000313" key="13">
    <source>
        <dbReference type="EMBL" id="PIW67035.1"/>
    </source>
</evidence>
<dbReference type="CDD" id="cd01415">
    <property type="entry name" value="SAICAR_synt_PurC"/>
    <property type="match status" value="1"/>
</dbReference>
<comment type="caution">
    <text evidence="13">The sequence shown here is derived from an EMBL/GenBank/DDBJ whole genome shotgun (WGS) entry which is preliminary data.</text>
</comment>
<dbReference type="AlphaFoldDB" id="A0A2J0LGR0"/>
<dbReference type="Gene3D" id="3.30.200.20">
    <property type="entry name" value="Phosphorylase Kinase, domain 1"/>
    <property type="match status" value="1"/>
</dbReference>
<evidence type="ECO:0000256" key="11">
    <source>
        <dbReference type="HAMAP-Rule" id="MF_00137"/>
    </source>
</evidence>
<dbReference type="PANTHER" id="PTHR43599">
    <property type="entry name" value="MULTIFUNCTIONAL PROTEIN ADE2"/>
    <property type="match status" value="1"/>
</dbReference>
<evidence type="ECO:0000256" key="6">
    <source>
        <dbReference type="ARBA" id="ARBA00022741"/>
    </source>
</evidence>
<sequence length="241" mass="27668">MTEIKAPKRLKKIYEGKAKIVYETDNPDMLIQYFKDDATAFDATKRGTIIGKGVINNKISSNIFELLESKGVATHFVKQLSEREMLIKRLKIIPLEVTMRNITAGGMAKLLGLEEGIVLEAPVFEYHYKDDSLHDPLINDYHALALKLATPEELKLIEKVSFTINKVLKDFFIKRDVVLVDFKLEFGKTQKGRVLLGDEISPDTCRFWEKGTNRKLDKDRFRRDLGSVEEAYQEMLKRVIG</sequence>
<feature type="domain" description="SAICAR synthetase/ADE2 N-terminal" evidence="12">
    <location>
        <begin position="12"/>
        <end position="238"/>
    </location>
</feature>
<protein>
    <recommendedName>
        <fullName evidence="4 11">Phosphoribosylaminoimidazole-succinocarboxamide synthase</fullName>
        <ecNumber evidence="3 11">6.3.2.6</ecNumber>
    </recommendedName>
    <alternativeName>
        <fullName evidence="9 11">SAICAR synthetase</fullName>
    </alternativeName>
</protein>
<dbReference type="InterPro" id="IPR018236">
    <property type="entry name" value="SAICAR_synthetase_CS"/>
</dbReference>
<evidence type="ECO:0000256" key="9">
    <source>
        <dbReference type="ARBA" id="ARBA00030409"/>
    </source>
</evidence>
<dbReference type="GO" id="GO:0006189">
    <property type="term" value="P:'de novo' IMP biosynthetic process"/>
    <property type="evidence" value="ECO:0007669"/>
    <property type="project" value="UniProtKB-UniRule"/>
</dbReference>
<accession>A0A2J0LGR0</accession>
<dbReference type="Pfam" id="PF01259">
    <property type="entry name" value="SAICAR_synt"/>
    <property type="match status" value="1"/>
</dbReference>
<keyword evidence="6 11" id="KW-0547">Nucleotide-binding</keyword>
<dbReference type="EMBL" id="PFGP01000003">
    <property type="protein sequence ID" value="PIW67035.1"/>
    <property type="molecule type" value="Genomic_DNA"/>
</dbReference>
<organism evidence="13 14">
    <name type="scientific">Candidatus Taenaricola geysiri</name>
    <dbReference type="NCBI Taxonomy" id="1974752"/>
    <lineage>
        <taxon>Bacteria</taxon>
        <taxon>Pseudomonadati</taxon>
        <taxon>Candidatus Omnitrophota</taxon>
        <taxon>Candidatus Taenaricola</taxon>
    </lineage>
</organism>
<dbReference type="NCBIfam" id="TIGR00081">
    <property type="entry name" value="purC"/>
    <property type="match status" value="1"/>
</dbReference>
<reference evidence="13 14" key="1">
    <citation type="submission" date="2017-09" db="EMBL/GenBank/DDBJ databases">
        <title>Depth-based differentiation of microbial function through sediment-hosted aquifers and enrichment of novel symbionts in the deep terrestrial subsurface.</title>
        <authorList>
            <person name="Probst A.J."/>
            <person name="Ladd B."/>
            <person name="Jarett J.K."/>
            <person name="Geller-Mcgrath D.E."/>
            <person name="Sieber C.M."/>
            <person name="Emerson J.B."/>
            <person name="Anantharaman K."/>
            <person name="Thomas B.C."/>
            <person name="Malmstrom R."/>
            <person name="Stieglmeier M."/>
            <person name="Klingl A."/>
            <person name="Woyke T."/>
            <person name="Ryan C.M."/>
            <person name="Banfield J.F."/>
        </authorList>
    </citation>
    <scope>NUCLEOTIDE SEQUENCE [LARGE SCALE GENOMIC DNA]</scope>
    <source>
        <strain evidence="13">CG12_big_fil_rev_8_21_14_0_65_43_15</strain>
    </source>
</reference>
<keyword evidence="5 11" id="KW-0436">Ligase</keyword>
<comment type="pathway">
    <text evidence="1 11">Purine metabolism; IMP biosynthesis via de novo pathway; 5-amino-1-(5-phospho-D-ribosyl)imidazole-4-carboxamide from 5-amino-1-(5-phospho-D-ribosyl)imidazole-4-carboxylate: step 1/2.</text>
</comment>
<keyword evidence="8 11" id="KW-0067">ATP-binding</keyword>
<evidence type="ECO:0000259" key="12">
    <source>
        <dbReference type="Pfam" id="PF01259"/>
    </source>
</evidence>
<evidence type="ECO:0000256" key="4">
    <source>
        <dbReference type="ARBA" id="ARBA00016460"/>
    </source>
</evidence>
<dbReference type="InterPro" id="IPR033934">
    <property type="entry name" value="SAICAR_synt_PurC"/>
</dbReference>
<dbReference type="InterPro" id="IPR050089">
    <property type="entry name" value="SAICAR_synthetase"/>
</dbReference>
<comment type="similarity">
    <text evidence="2 11">Belongs to the SAICAR synthetase family.</text>
</comment>
<evidence type="ECO:0000256" key="5">
    <source>
        <dbReference type="ARBA" id="ARBA00022598"/>
    </source>
</evidence>
<keyword evidence="7 11" id="KW-0658">Purine biosynthesis</keyword>